<accession>A0A6N1VHS0</accession>
<dbReference type="EMBL" id="CP054836">
    <property type="protein sequence ID" value="QKV19245.1"/>
    <property type="molecule type" value="Genomic_DNA"/>
</dbReference>
<dbReference type="PROSITE" id="PS51387">
    <property type="entry name" value="FAD_PCMH"/>
    <property type="match status" value="1"/>
</dbReference>
<dbReference type="Gene3D" id="3.30.70.2740">
    <property type="match status" value="1"/>
</dbReference>
<proteinExistence type="predicted"/>
<dbReference type="GO" id="GO:0071949">
    <property type="term" value="F:FAD binding"/>
    <property type="evidence" value="ECO:0007669"/>
    <property type="project" value="InterPro"/>
</dbReference>
<dbReference type="AlphaFoldDB" id="A0A6N1VHS0"/>
<dbReference type="PANTHER" id="PTHR42934:SF1">
    <property type="entry name" value="GLYCOLATE OXIDASE SUBUNIT GLCD"/>
    <property type="match status" value="1"/>
</dbReference>
<dbReference type="Pfam" id="PF01565">
    <property type="entry name" value="FAD_binding_4"/>
    <property type="match status" value="1"/>
</dbReference>
<dbReference type="InterPro" id="IPR004113">
    <property type="entry name" value="FAD-bd_oxidored_4_C"/>
</dbReference>
<dbReference type="KEGG" id="orm:HTY61_12650"/>
<keyword evidence="7" id="KW-1185">Reference proteome</keyword>
<keyword evidence="2" id="KW-0285">Flavoprotein</keyword>
<evidence type="ECO:0000313" key="6">
    <source>
        <dbReference type="EMBL" id="QKV19245.1"/>
    </source>
</evidence>
<feature type="domain" description="FAD-binding PCMH-type" evidence="5">
    <location>
        <begin position="51"/>
        <end position="229"/>
    </location>
</feature>
<dbReference type="RefSeq" id="WP_175277137.1">
    <property type="nucleotide sequence ID" value="NZ_CP054836.1"/>
</dbReference>
<dbReference type="Pfam" id="PF02913">
    <property type="entry name" value="FAD-oxidase_C"/>
    <property type="match status" value="1"/>
</dbReference>
<evidence type="ECO:0000259" key="5">
    <source>
        <dbReference type="PROSITE" id="PS51387"/>
    </source>
</evidence>
<name>A0A6N1VHS0_9HYPH</name>
<keyword evidence="3" id="KW-0274">FAD</keyword>
<dbReference type="InterPro" id="IPR036318">
    <property type="entry name" value="FAD-bd_PCMH-like_sf"/>
</dbReference>
<dbReference type="InterPro" id="IPR016164">
    <property type="entry name" value="FAD-linked_Oxase-like_C"/>
</dbReference>
<organism evidence="6 7">
    <name type="scientific">Oricola thermophila</name>
    <dbReference type="NCBI Taxonomy" id="2742145"/>
    <lineage>
        <taxon>Bacteria</taxon>
        <taxon>Pseudomonadati</taxon>
        <taxon>Pseudomonadota</taxon>
        <taxon>Alphaproteobacteria</taxon>
        <taxon>Hyphomicrobiales</taxon>
        <taxon>Ahrensiaceae</taxon>
        <taxon>Oricola</taxon>
    </lineage>
</organism>
<sequence length="480" mass="51259">MDKIRFLEPRADIVARREEIRTGLANVVPADCLVTDERELVPFETDAFTAYRRVPLAVVLPETTEQVAAVMKYCTDNGVPVVPRGAGTSLAGGAIPQEDAVVIGVSRMSCILEVDYENRTARVQAGVTNLRISDEVSADGFFYAPDPSSQLACTIGGNIGMNSGGAHCLKYGVTTNNLLGVTMVLQDGTVIELGGKALDAEGYDLLGLVCGSEGQLGIVTEATVRLIAKPEGARPVLFGFDSSEVAGACVADIIGAGIIPVAIEFMDKPAIDICEAFAHAGYPMDVEALLIVEVEGSEDEMDAMLSRIIAIARKHNVKRVRESQSAIEAAQIWKGRKSAFGATGRVADYICMDGTVPLGQLSHVLRETANIVEKYGLRVANVFHAGDGNMHPLILYNVNDPEEAEKAEAAGAEILKLCVDAGGCLTGEHGVGIEKRDLMLHQFTETDLNQQMAVRAAFDPGWLLNPSKVFPLDLDMRKAG</sequence>
<dbReference type="Gene3D" id="1.10.45.10">
    <property type="entry name" value="Vanillyl-alcohol Oxidase, Chain A, domain 4"/>
    <property type="match status" value="1"/>
</dbReference>
<dbReference type="Proteomes" id="UP000509367">
    <property type="component" value="Chromosome"/>
</dbReference>
<evidence type="ECO:0000256" key="2">
    <source>
        <dbReference type="ARBA" id="ARBA00022630"/>
    </source>
</evidence>
<gene>
    <name evidence="6" type="ORF">HTY61_12650</name>
</gene>
<dbReference type="InterPro" id="IPR051914">
    <property type="entry name" value="FAD-linked_OxidoTrans_Type4"/>
</dbReference>
<evidence type="ECO:0000313" key="7">
    <source>
        <dbReference type="Proteomes" id="UP000509367"/>
    </source>
</evidence>
<dbReference type="SUPFAM" id="SSF56176">
    <property type="entry name" value="FAD-binding/transporter-associated domain-like"/>
    <property type="match status" value="1"/>
</dbReference>
<dbReference type="InterPro" id="IPR016171">
    <property type="entry name" value="Vanillyl_alc_oxidase_C-sub2"/>
</dbReference>
<dbReference type="Gene3D" id="3.30.465.10">
    <property type="match status" value="1"/>
</dbReference>
<comment type="cofactor">
    <cofactor evidence="1">
        <name>FAD</name>
        <dbReference type="ChEBI" id="CHEBI:57692"/>
    </cofactor>
</comment>
<evidence type="ECO:0000256" key="3">
    <source>
        <dbReference type="ARBA" id="ARBA00022827"/>
    </source>
</evidence>
<dbReference type="GO" id="GO:0016491">
    <property type="term" value="F:oxidoreductase activity"/>
    <property type="evidence" value="ECO:0007669"/>
    <property type="project" value="UniProtKB-KW"/>
</dbReference>
<reference evidence="6 7" key="1">
    <citation type="submission" date="2020-06" db="EMBL/GenBank/DDBJ databases">
        <title>Oricola thermophila sp. nov. isolated from a tidal sediments.</title>
        <authorList>
            <person name="Kwon K.K."/>
            <person name="Yang S.-H."/>
            <person name="Park M.-J."/>
        </authorList>
    </citation>
    <scope>NUCLEOTIDE SEQUENCE [LARGE SCALE GENOMIC DNA]</scope>
    <source>
        <strain evidence="6 7">MEBiC13590</strain>
    </source>
</reference>
<dbReference type="InterPro" id="IPR016166">
    <property type="entry name" value="FAD-bd_PCMH"/>
</dbReference>
<dbReference type="InterPro" id="IPR006094">
    <property type="entry name" value="Oxid_FAD_bind_N"/>
</dbReference>
<dbReference type="SUPFAM" id="SSF55103">
    <property type="entry name" value="FAD-linked oxidases, C-terminal domain"/>
    <property type="match status" value="1"/>
</dbReference>
<evidence type="ECO:0000256" key="1">
    <source>
        <dbReference type="ARBA" id="ARBA00001974"/>
    </source>
</evidence>
<keyword evidence="4" id="KW-0560">Oxidoreductase</keyword>
<dbReference type="InterPro" id="IPR016169">
    <property type="entry name" value="FAD-bd_PCMH_sub2"/>
</dbReference>
<dbReference type="PANTHER" id="PTHR42934">
    <property type="entry name" value="GLYCOLATE OXIDASE SUBUNIT GLCD"/>
    <property type="match status" value="1"/>
</dbReference>
<protein>
    <submittedName>
        <fullName evidence="6">FAD-binding protein</fullName>
    </submittedName>
</protein>
<evidence type="ECO:0000256" key="4">
    <source>
        <dbReference type="ARBA" id="ARBA00023002"/>
    </source>
</evidence>